<gene>
    <name evidence="7" type="ORF">J2Z34_000427</name>
</gene>
<dbReference type="InterPro" id="IPR033756">
    <property type="entry name" value="YlxH/NBP35"/>
</dbReference>
<keyword evidence="2 6" id="KW-0547">Nucleotide-binding</keyword>
<evidence type="ECO:0000256" key="6">
    <source>
        <dbReference type="HAMAP-Rule" id="MF_02040"/>
    </source>
</evidence>
<evidence type="ECO:0000313" key="7">
    <source>
        <dbReference type="EMBL" id="MBP1917956.1"/>
    </source>
</evidence>
<dbReference type="Proteomes" id="UP001519271">
    <property type="component" value="Unassembled WGS sequence"/>
</dbReference>
<dbReference type="Pfam" id="PF10609">
    <property type="entry name" value="ParA"/>
    <property type="match status" value="1"/>
</dbReference>
<evidence type="ECO:0000313" key="8">
    <source>
        <dbReference type="Proteomes" id="UP001519271"/>
    </source>
</evidence>
<organism evidence="7 8">
    <name type="scientific">Youngiibacter multivorans</name>
    <dbReference type="NCBI Taxonomy" id="937251"/>
    <lineage>
        <taxon>Bacteria</taxon>
        <taxon>Bacillati</taxon>
        <taxon>Bacillota</taxon>
        <taxon>Clostridia</taxon>
        <taxon>Eubacteriales</taxon>
        <taxon>Clostridiaceae</taxon>
        <taxon>Youngiibacter</taxon>
    </lineage>
</organism>
<dbReference type="HAMAP" id="MF_02040">
    <property type="entry name" value="Mrp_NBP35"/>
    <property type="match status" value="1"/>
</dbReference>
<dbReference type="Gene3D" id="3.40.50.300">
    <property type="entry name" value="P-loop containing nucleotide triphosphate hydrolases"/>
    <property type="match status" value="1"/>
</dbReference>
<dbReference type="InterPro" id="IPR019591">
    <property type="entry name" value="Mrp/NBP35_ATP-bd"/>
</dbReference>
<keyword evidence="1 6" id="KW-0479">Metal-binding</keyword>
<dbReference type="RefSeq" id="WP_209458203.1">
    <property type="nucleotide sequence ID" value="NZ_JAGGKC010000002.1"/>
</dbReference>
<keyword evidence="3 6" id="KW-0067">ATP-binding</keyword>
<evidence type="ECO:0000256" key="3">
    <source>
        <dbReference type="ARBA" id="ARBA00022840"/>
    </source>
</evidence>
<dbReference type="EMBL" id="JAGGKC010000002">
    <property type="protein sequence ID" value="MBP1917956.1"/>
    <property type="molecule type" value="Genomic_DNA"/>
</dbReference>
<evidence type="ECO:0000256" key="1">
    <source>
        <dbReference type="ARBA" id="ARBA00022723"/>
    </source>
</evidence>
<keyword evidence="6" id="KW-0378">Hydrolase</keyword>
<keyword evidence="4 6" id="KW-0408">Iron</keyword>
<keyword evidence="8" id="KW-1185">Reference proteome</keyword>
<comment type="function">
    <text evidence="6">Binds and transfers iron-sulfur (Fe-S) clusters to target apoproteins. Can hydrolyze ATP.</text>
</comment>
<dbReference type="InterPro" id="IPR027417">
    <property type="entry name" value="P-loop_NTPase"/>
</dbReference>
<comment type="similarity">
    <text evidence="6">Belongs to the Mrp/NBP35 ATP-binding proteins family.</text>
</comment>
<reference evidence="7 8" key="1">
    <citation type="submission" date="2021-03" db="EMBL/GenBank/DDBJ databases">
        <title>Genomic Encyclopedia of Type Strains, Phase IV (KMG-IV): sequencing the most valuable type-strain genomes for metagenomic binning, comparative biology and taxonomic classification.</title>
        <authorList>
            <person name="Goeker M."/>
        </authorList>
    </citation>
    <scope>NUCLEOTIDE SEQUENCE [LARGE SCALE GENOMIC DNA]</scope>
    <source>
        <strain evidence="7 8">DSM 6139</strain>
    </source>
</reference>
<evidence type="ECO:0000256" key="5">
    <source>
        <dbReference type="ARBA" id="ARBA00023014"/>
    </source>
</evidence>
<keyword evidence="5 6" id="KW-0411">Iron-sulfur</keyword>
<dbReference type="SUPFAM" id="SSF52540">
    <property type="entry name" value="P-loop containing nucleoside triphosphate hydrolases"/>
    <property type="match status" value="1"/>
</dbReference>
<comment type="caution">
    <text evidence="7">The sequence shown here is derived from an EMBL/GenBank/DDBJ whole genome shotgun (WGS) entry which is preliminary data.</text>
</comment>
<name>A0ABS4G098_9CLOT</name>
<dbReference type="InterPro" id="IPR044304">
    <property type="entry name" value="NUBPL-like"/>
</dbReference>
<evidence type="ECO:0000256" key="4">
    <source>
        <dbReference type="ARBA" id="ARBA00023004"/>
    </source>
</evidence>
<evidence type="ECO:0000256" key="2">
    <source>
        <dbReference type="ARBA" id="ARBA00022741"/>
    </source>
</evidence>
<sequence>MSEGCNGNCSGCEEECGDRTEKQSLIVDANEFSRIGKVIAVVSGKGGVGKSLVTSMLAVAMNREGFETAILDADMTGPSIPKAFGLTGRAHMDQQGIYPMKSVTGIGIMSANLLLENETDPIIWRGPVIANAVRQFWKDVVWGDVDYMFIDMPPGTGDVPLTVFQSIAVDGIIIVTSPQELVSMIVAKAVNMARTMNIPVLGIVENMSYFECDECDKRHMIFGDSHLEEVAAAHGISRIARLPIDPELARTCDRGEMERYTAKDIEKLTDMLDFDSVTERASS</sequence>
<accession>A0ABS4G098</accession>
<protein>
    <recommendedName>
        <fullName evidence="6">Iron-sulfur cluster carrier protein</fullName>
    </recommendedName>
</protein>
<dbReference type="PANTHER" id="PTHR42961:SF2">
    <property type="entry name" value="IRON-SULFUR PROTEIN NUBPL"/>
    <property type="match status" value="1"/>
</dbReference>
<dbReference type="PANTHER" id="PTHR42961">
    <property type="entry name" value="IRON-SULFUR PROTEIN NUBPL"/>
    <property type="match status" value="1"/>
</dbReference>
<dbReference type="CDD" id="cd02037">
    <property type="entry name" value="Mrp_NBP35"/>
    <property type="match status" value="1"/>
</dbReference>
<proteinExistence type="inferred from homology"/>
<comment type="subunit">
    <text evidence="6">Homodimer.</text>
</comment>
<feature type="binding site" evidence="6">
    <location>
        <begin position="44"/>
        <end position="51"/>
    </location>
    <ligand>
        <name>ATP</name>
        <dbReference type="ChEBI" id="CHEBI:30616"/>
    </ligand>
</feature>